<evidence type="ECO:0000256" key="5">
    <source>
        <dbReference type="SAM" id="MobiDB-lite"/>
    </source>
</evidence>
<evidence type="ECO:0000313" key="6">
    <source>
        <dbReference type="EMBL" id="KUI59022.1"/>
    </source>
</evidence>
<evidence type="ECO:0000256" key="2">
    <source>
        <dbReference type="ARBA" id="ARBA00022723"/>
    </source>
</evidence>
<organism evidence="6 7">
    <name type="scientific">Cytospora mali</name>
    <name type="common">Apple Valsa canker fungus</name>
    <name type="synonym">Valsa mali</name>
    <dbReference type="NCBI Taxonomy" id="578113"/>
    <lineage>
        <taxon>Eukaryota</taxon>
        <taxon>Fungi</taxon>
        <taxon>Dikarya</taxon>
        <taxon>Ascomycota</taxon>
        <taxon>Pezizomycotina</taxon>
        <taxon>Sordariomycetes</taxon>
        <taxon>Sordariomycetidae</taxon>
        <taxon>Diaporthales</taxon>
        <taxon>Cytosporaceae</taxon>
        <taxon>Cytospora</taxon>
    </lineage>
</organism>
<keyword evidence="3 4" id="KW-0862">Zinc</keyword>
<dbReference type="STRING" id="694573.A0A194V500"/>
<dbReference type="GO" id="GO:0008270">
    <property type="term" value="F:zinc ion binding"/>
    <property type="evidence" value="ECO:0007669"/>
    <property type="project" value="InterPro"/>
</dbReference>
<feature type="binding site" evidence="4">
    <location>
        <position position="2"/>
    </location>
    <ligand>
        <name>Zn(2+)</name>
        <dbReference type="ChEBI" id="CHEBI:29105"/>
    </ligand>
</feature>
<keyword evidence="7" id="KW-1185">Reference proteome</keyword>
<proteinExistence type="inferred from homology"/>
<dbReference type="Gene3D" id="3.40.1050.10">
    <property type="entry name" value="Carbonic anhydrase"/>
    <property type="match status" value="1"/>
</dbReference>
<feature type="region of interest" description="Disordered" evidence="5">
    <location>
        <begin position="127"/>
        <end position="195"/>
    </location>
</feature>
<protein>
    <submittedName>
        <fullName evidence="6">Uncharacterized protein</fullName>
    </submittedName>
</protein>
<gene>
    <name evidence="6" type="ORF">VP1G_06288</name>
</gene>
<dbReference type="InterPro" id="IPR036874">
    <property type="entry name" value="Carbonic_anhydrase_sf"/>
</dbReference>
<evidence type="ECO:0000313" key="7">
    <source>
        <dbReference type="Proteomes" id="UP000078576"/>
    </source>
</evidence>
<name>A0A194V500_CYTMA</name>
<comment type="cofactor">
    <cofactor evidence="4">
        <name>Zn(2+)</name>
        <dbReference type="ChEBI" id="CHEBI:29105"/>
    </cofactor>
    <text evidence="4">Binds 1 zinc ion per subunit.</text>
</comment>
<reference evidence="7" key="1">
    <citation type="submission" date="2014-12" db="EMBL/GenBank/DDBJ databases">
        <title>Genome Sequence of Valsa Canker Pathogens Uncovers a Specific Adaption of Colonization on Woody Bark.</title>
        <authorList>
            <person name="Yin Z."/>
            <person name="Liu H."/>
            <person name="Gao X."/>
            <person name="Li Z."/>
            <person name="Song N."/>
            <person name="Ke X."/>
            <person name="Dai Q."/>
            <person name="Wu Y."/>
            <person name="Sun Y."/>
            <person name="Xu J.-R."/>
            <person name="Kang Z.K."/>
            <person name="Wang L."/>
            <person name="Huang L."/>
        </authorList>
    </citation>
    <scope>NUCLEOTIDE SEQUENCE [LARGE SCALE GENOMIC DNA]</scope>
    <source>
        <strain evidence="7">SXYL134</strain>
    </source>
</reference>
<dbReference type="InterPro" id="IPR001765">
    <property type="entry name" value="Carbonic_anhydrase"/>
</dbReference>
<dbReference type="EMBL" id="KN714723">
    <property type="protein sequence ID" value="KUI59022.1"/>
    <property type="molecule type" value="Genomic_DNA"/>
</dbReference>
<dbReference type="Proteomes" id="UP000078576">
    <property type="component" value="Unassembled WGS sequence"/>
</dbReference>
<keyword evidence="2 4" id="KW-0479">Metal-binding</keyword>
<dbReference type="AlphaFoldDB" id="A0A194V500"/>
<evidence type="ECO:0000256" key="1">
    <source>
        <dbReference type="ARBA" id="ARBA00006217"/>
    </source>
</evidence>
<dbReference type="SUPFAM" id="SSF53056">
    <property type="entry name" value="beta-carbonic anhydrase, cab"/>
    <property type="match status" value="1"/>
</dbReference>
<evidence type="ECO:0000256" key="4">
    <source>
        <dbReference type="PIRSR" id="PIRSR601765-1"/>
    </source>
</evidence>
<comment type="similarity">
    <text evidence="1">Belongs to the beta-class carbonic anhydrase family.</text>
</comment>
<accession>A0A194V500</accession>
<evidence type="ECO:0000256" key="3">
    <source>
        <dbReference type="ARBA" id="ARBA00022833"/>
    </source>
</evidence>
<sequence length="231" mass="25533">MDARIDPADVFVIEPGDTHIIRNAGGSARAALRDIIVSHHFLGTKEVYIVKYPPVLLQTRTLPSAVSREDQRYWRGLDYGYAFHDFKCPFRAAREDWWFVQTHPAIADDIIIIHAFIFNPANGKLGEVDPQGAAGEPAGSQLNPPAPDPAPVVEEPVADSSAKKAAKMPAKKAIRKETKKTARTAPPEVTPGRKRKAATMYYGWSDEENSGPGKTWGSLHAVISRARINWR</sequence>
<dbReference type="GO" id="GO:0004089">
    <property type="term" value="F:carbonate dehydratase activity"/>
    <property type="evidence" value="ECO:0007669"/>
    <property type="project" value="InterPro"/>
</dbReference>
<dbReference type="OrthoDB" id="10248475at2759"/>
<dbReference type="PANTHER" id="PTHR43175">
    <property type="entry name" value="CARBONIC ANHYDRASE"/>
    <property type="match status" value="1"/>
</dbReference>
<dbReference type="PANTHER" id="PTHR43175:SF3">
    <property type="entry name" value="CARBON DISULFIDE HYDROLASE"/>
    <property type="match status" value="1"/>
</dbReference>
<dbReference type="SMART" id="SM00947">
    <property type="entry name" value="Pro_CA"/>
    <property type="match status" value="1"/>
</dbReference>
<feature type="compositionally biased region" description="Basic residues" evidence="5">
    <location>
        <begin position="164"/>
        <end position="174"/>
    </location>
</feature>